<dbReference type="Gene3D" id="3.30.465.10">
    <property type="match status" value="1"/>
</dbReference>
<evidence type="ECO:0000256" key="4">
    <source>
        <dbReference type="ARBA" id="ARBA00023002"/>
    </source>
</evidence>
<gene>
    <name evidence="6" type="ORF">AMS68_000795</name>
</gene>
<dbReference type="InterPro" id="IPR006094">
    <property type="entry name" value="Oxid_FAD_bind_N"/>
</dbReference>
<feature type="domain" description="FAD-binding PCMH-type" evidence="5">
    <location>
        <begin position="35"/>
        <end position="211"/>
    </location>
</feature>
<comment type="similarity">
    <text evidence="1">Belongs to the oxygen-dependent FAD-linked oxidoreductase family.</text>
</comment>
<keyword evidence="4" id="KW-0560">Oxidoreductase</keyword>
<dbReference type="InterPro" id="IPR016169">
    <property type="entry name" value="FAD-bd_PCMH_sub2"/>
</dbReference>
<dbReference type="InterPro" id="IPR016166">
    <property type="entry name" value="FAD-bd_PCMH"/>
</dbReference>
<name>A0A6H0XKW5_9PEZI</name>
<evidence type="ECO:0000259" key="5">
    <source>
        <dbReference type="PROSITE" id="PS51387"/>
    </source>
</evidence>
<evidence type="ECO:0000256" key="3">
    <source>
        <dbReference type="ARBA" id="ARBA00022827"/>
    </source>
</evidence>
<dbReference type="Pfam" id="PF01565">
    <property type="entry name" value="FAD_binding_4"/>
    <property type="match status" value="1"/>
</dbReference>
<dbReference type="InterPro" id="IPR036318">
    <property type="entry name" value="FAD-bd_PCMH-like_sf"/>
</dbReference>
<dbReference type="InterPro" id="IPR050416">
    <property type="entry name" value="FAD-linked_Oxidoreductase"/>
</dbReference>
<dbReference type="GO" id="GO:0016491">
    <property type="term" value="F:oxidoreductase activity"/>
    <property type="evidence" value="ECO:0007669"/>
    <property type="project" value="UniProtKB-KW"/>
</dbReference>
<accession>A0A6H0XKW5</accession>
<dbReference type="EMBL" id="CP051139">
    <property type="protein sequence ID" value="QIW95277.1"/>
    <property type="molecule type" value="Genomic_DNA"/>
</dbReference>
<dbReference type="OrthoDB" id="2151789at2759"/>
<proteinExistence type="inferred from homology"/>
<keyword evidence="7" id="KW-1185">Reference proteome</keyword>
<reference evidence="6 7" key="1">
    <citation type="journal article" date="2016" name="Sci. Rep.">
        <title>Peltaster fructicola genome reveals evolution from an invasive phytopathogen to an ectophytic parasite.</title>
        <authorList>
            <person name="Xu C."/>
            <person name="Chen H."/>
            <person name="Gleason M.L."/>
            <person name="Xu J.R."/>
            <person name="Liu H."/>
            <person name="Zhang R."/>
            <person name="Sun G."/>
        </authorList>
    </citation>
    <scope>NUCLEOTIDE SEQUENCE [LARGE SCALE GENOMIC DNA]</scope>
    <source>
        <strain evidence="6 7">LNHT1506</strain>
    </source>
</reference>
<dbReference type="PROSITE" id="PS51387">
    <property type="entry name" value="FAD_PCMH"/>
    <property type="match status" value="1"/>
</dbReference>
<dbReference type="GO" id="GO:0071949">
    <property type="term" value="F:FAD binding"/>
    <property type="evidence" value="ECO:0007669"/>
    <property type="project" value="InterPro"/>
</dbReference>
<evidence type="ECO:0000313" key="7">
    <source>
        <dbReference type="Proteomes" id="UP000503462"/>
    </source>
</evidence>
<dbReference type="SUPFAM" id="SSF56176">
    <property type="entry name" value="FAD-binding/transporter-associated domain-like"/>
    <property type="match status" value="1"/>
</dbReference>
<dbReference type="Proteomes" id="UP000503462">
    <property type="component" value="Chromosome 1"/>
</dbReference>
<dbReference type="PANTHER" id="PTHR42973">
    <property type="entry name" value="BINDING OXIDOREDUCTASE, PUTATIVE (AFU_ORTHOLOGUE AFUA_1G17690)-RELATED"/>
    <property type="match status" value="1"/>
</dbReference>
<organism evidence="6 7">
    <name type="scientific">Peltaster fructicola</name>
    <dbReference type="NCBI Taxonomy" id="286661"/>
    <lineage>
        <taxon>Eukaryota</taxon>
        <taxon>Fungi</taxon>
        <taxon>Dikarya</taxon>
        <taxon>Ascomycota</taxon>
        <taxon>Pezizomycotina</taxon>
        <taxon>Dothideomycetes</taxon>
        <taxon>Dothideomycetes incertae sedis</taxon>
        <taxon>Peltaster</taxon>
    </lineage>
</organism>
<keyword evidence="2" id="KW-0285">Flavoprotein</keyword>
<keyword evidence="3" id="KW-0274">FAD</keyword>
<sequence>MSCCGNLANIGLQIALPDTASYNSTLAAYWSIQEASLAPACIATPQHAQDVAEIITALTTQGSCSGEAFAIKSHGHSPAAGFANIGSSGLTIDLTSLSSITYDHDSTIASVGSGASWVDVYAALDPYGKSVAGGRNGAVGVGGLTLGGGISYFSPQVGFTCDTVVNFELVLASGKLVNANASSNADLFKVLKGGGNNFGVVTRSDFQTVDIGQIMAAAITHPSSSDSRKAVWQAFANLANAPTYDVHASLVTGLIFNATARQWVLSSTAIYTLPELSPPAYDELFSAPNITSKRQLVDLHTFSNESATPPLNWLFRTGTYGASAALLEQFFDIYNQTLFDFQPAGTMLWSISFEPLPSVFTERGAGQNVLGTSGSDGDGMIVLLSALWTSSAESSAIQAKADDVLGQMNAAAESGGFSKQYVYANYAGAAQKPYQSYGRDNERLLYQASRKYDPHGVFQQRVPGGFKLSTQHGHYGYPA</sequence>
<protein>
    <recommendedName>
        <fullName evidence="5">FAD-binding PCMH-type domain-containing protein</fullName>
    </recommendedName>
</protein>
<dbReference type="PANTHER" id="PTHR42973:SF22">
    <property type="entry name" value="FAD-BINDING PCMH-TYPE DOMAIN-CONTAINING PROTEIN-RELATED"/>
    <property type="match status" value="1"/>
</dbReference>
<evidence type="ECO:0000256" key="2">
    <source>
        <dbReference type="ARBA" id="ARBA00022630"/>
    </source>
</evidence>
<dbReference type="AlphaFoldDB" id="A0A6H0XKW5"/>
<evidence type="ECO:0000313" key="6">
    <source>
        <dbReference type="EMBL" id="QIW95277.1"/>
    </source>
</evidence>
<evidence type="ECO:0000256" key="1">
    <source>
        <dbReference type="ARBA" id="ARBA00005466"/>
    </source>
</evidence>